<dbReference type="Pfam" id="PF02463">
    <property type="entry name" value="SMC_N"/>
    <property type="match status" value="1"/>
</dbReference>
<dbReference type="InterPro" id="IPR003593">
    <property type="entry name" value="AAA+_ATPase"/>
</dbReference>
<feature type="binding site" evidence="9">
    <location>
        <begin position="59"/>
        <end position="66"/>
    </location>
    <ligand>
        <name>ATP</name>
        <dbReference type="ChEBI" id="CHEBI:30616"/>
    </ligand>
</feature>
<evidence type="ECO:0000259" key="11">
    <source>
        <dbReference type="SMART" id="SM00382"/>
    </source>
</evidence>
<dbReference type="PROSITE" id="PS00617">
    <property type="entry name" value="RECF_1"/>
    <property type="match status" value="1"/>
</dbReference>
<dbReference type="Proteomes" id="UP000028702">
    <property type="component" value="Unassembled WGS sequence"/>
</dbReference>
<protein>
    <recommendedName>
        <fullName evidence="3 9">DNA replication and repair protein RecF</fullName>
    </recommendedName>
</protein>
<evidence type="ECO:0000256" key="5">
    <source>
        <dbReference type="ARBA" id="ARBA00022705"/>
    </source>
</evidence>
<dbReference type="GO" id="GO:0009432">
    <property type="term" value="P:SOS response"/>
    <property type="evidence" value="ECO:0007669"/>
    <property type="project" value="UniProtKB-UniRule"/>
</dbReference>
<evidence type="ECO:0000256" key="2">
    <source>
        <dbReference type="ARBA" id="ARBA00008016"/>
    </source>
</evidence>
<dbReference type="eggNOG" id="COG1195">
    <property type="taxonomic scope" value="Bacteria"/>
</dbReference>
<keyword evidence="5 9" id="KW-0235">DNA replication</keyword>
<comment type="function">
    <text evidence="9 10">The RecF protein is involved in DNA metabolism; it is required for DNA replication and normal SOS inducibility. RecF binds preferentially to single-stranded, linear DNA. It also seems to bind ATP.</text>
</comment>
<dbReference type="GO" id="GO:0005737">
    <property type="term" value="C:cytoplasm"/>
    <property type="evidence" value="ECO:0007669"/>
    <property type="project" value="UniProtKB-SubCell"/>
</dbReference>
<evidence type="ECO:0000313" key="13">
    <source>
        <dbReference type="Proteomes" id="UP000028702"/>
    </source>
</evidence>
<dbReference type="GO" id="GO:0006260">
    <property type="term" value="P:DNA replication"/>
    <property type="evidence" value="ECO:0007669"/>
    <property type="project" value="UniProtKB-UniRule"/>
</dbReference>
<dbReference type="PANTHER" id="PTHR32182">
    <property type="entry name" value="DNA REPLICATION AND REPAIR PROTEIN RECF"/>
    <property type="match status" value="1"/>
</dbReference>
<dbReference type="GO" id="GO:0000731">
    <property type="term" value="P:DNA synthesis involved in DNA repair"/>
    <property type="evidence" value="ECO:0007669"/>
    <property type="project" value="TreeGrafter"/>
</dbReference>
<dbReference type="SUPFAM" id="SSF52540">
    <property type="entry name" value="P-loop containing nucleoside triphosphate hydrolases"/>
    <property type="match status" value="1"/>
</dbReference>
<keyword evidence="9 10" id="KW-0227">DNA damage</keyword>
<feature type="domain" description="AAA+ ATPase" evidence="11">
    <location>
        <begin position="51"/>
        <end position="397"/>
    </location>
</feature>
<evidence type="ECO:0000256" key="7">
    <source>
        <dbReference type="ARBA" id="ARBA00022840"/>
    </source>
</evidence>
<dbReference type="InterPro" id="IPR018078">
    <property type="entry name" value="DNA-binding_RecF_CS"/>
</dbReference>
<name>A0A081B732_9HYPH</name>
<comment type="subcellular location">
    <subcellularLocation>
        <location evidence="1 9 10">Cytoplasm</location>
    </subcellularLocation>
</comment>
<keyword evidence="9 10" id="KW-0742">SOS response</keyword>
<dbReference type="PANTHER" id="PTHR32182:SF0">
    <property type="entry name" value="DNA REPLICATION AND REPAIR PROTEIN RECF"/>
    <property type="match status" value="1"/>
</dbReference>
<accession>A0A081B732</accession>
<gene>
    <name evidence="9" type="primary">recF</name>
    <name evidence="12" type="ORF">M2A_0349</name>
</gene>
<dbReference type="InterPro" id="IPR003395">
    <property type="entry name" value="RecF/RecN/SMC_N"/>
</dbReference>
<dbReference type="InterPro" id="IPR027417">
    <property type="entry name" value="P-loop_NTPase"/>
</dbReference>
<keyword evidence="7 9" id="KW-0067">ATP-binding</keyword>
<evidence type="ECO:0000256" key="6">
    <source>
        <dbReference type="ARBA" id="ARBA00022741"/>
    </source>
</evidence>
<evidence type="ECO:0000256" key="8">
    <source>
        <dbReference type="ARBA" id="ARBA00023125"/>
    </source>
</evidence>
<comment type="caution">
    <text evidence="12">The sequence shown here is derived from an EMBL/GenBank/DDBJ whole genome shotgun (WGS) entry which is preliminary data.</text>
</comment>
<dbReference type="Gene3D" id="1.20.1050.90">
    <property type="entry name" value="RecF/RecN/SMC, N-terminal domain"/>
    <property type="match status" value="1"/>
</dbReference>
<sequence>MLLEASARPDIACDPLQEKAAAQEAVKPALRLRRLLVTDFRSYARADLALDGRPVVLAGPNGAGKTNLLEAVSLLTPGRGLRGAAYNELARKTGAGGWAVSAVLDGPMGESRLGTGIEAAALGGETRTRTVRIDGETQPSSGPLAHYMRQVWLTPAMDRLFVESAGGRRRFLDRLVMGFDPSHGTRVNAYERAMRERNRLLADGRMDNAWLTGLEEQMASHGVAIAAARVETVARLKGAIAVTAEGAFPKAGLALDGMMELKVASGAAVDAEDALIRLLKEGRLRDQGAGRTLEGPHRTDLLVRHSPKDMEAGACSTGEQKALLIGLVLANARLLARQTGAAPILLLDEVAAHLDKDRRAALFDEIAALGTQAFMTGTDRSLFESFGPRAQSFTVSEGALEESAL</sequence>
<organism evidence="12 13">
    <name type="scientific">Tepidicaulis marinus</name>
    <dbReference type="NCBI Taxonomy" id="1333998"/>
    <lineage>
        <taxon>Bacteria</taxon>
        <taxon>Pseudomonadati</taxon>
        <taxon>Pseudomonadota</taxon>
        <taxon>Alphaproteobacteria</taxon>
        <taxon>Hyphomicrobiales</taxon>
        <taxon>Parvibaculaceae</taxon>
        <taxon>Tepidicaulis</taxon>
    </lineage>
</organism>
<keyword evidence="6 9" id="KW-0547">Nucleotide-binding</keyword>
<dbReference type="HAMAP" id="MF_00365">
    <property type="entry name" value="RecF"/>
    <property type="match status" value="1"/>
</dbReference>
<dbReference type="STRING" id="1333998.M2A_0349"/>
<keyword evidence="13" id="KW-1185">Reference proteome</keyword>
<keyword evidence="8 9" id="KW-0238">DNA-binding</keyword>
<dbReference type="PROSITE" id="PS00618">
    <property type="entry name" value="RECF_2"/>
    <property type="match status" value="1"/>
</dbReference>
<dbReference type="SMART" id="SM00382">
    <property type="entry name" value="AAA"/>
    <property type="match status" value="1"/>
</dbReference>
<dbReference type="GO" id="GO:0003697">
    <property type="term" value="F:single-stranded DNA binding"/>
    <property type="evidence" value="ECO:0007669"/>
    <property type="project" value="UniProtKB-UniRule"/>
</dbReference>
<dbReference type="AlphaFoldDB" id="A0A081B732"/>
<keyword evidence="9 10" id="KW-0234">DNA repair</keyword>
<keyword evidence="4 9" id="KW-0963">Cytoplasm</keyword>
<dbReference type="InterPro" id="IPR001238">
    <property type="entry name" value="DNA-binding_RecF"/>
</dbReference>
<dbReference type="EMBL" id="BBIO01000001">
    <property type="protein sequence ID" value="GAK43850.1"/>
    <property type="molecule type" value="Genomic_DNA"/>
</dbReference>
<dbReference type="GO" id="GO:0005524">
    <property type="term" value="F:ATP binding"/>
    <property type="evidence" value="ECO:0007669"/>
    <property type="project" value="UniProtKB-UniRule"/>
</dbReference>
<evidence type="ECO:0000256" key="10">
    <source>
        <dbReference type="RuleBase" id="RU000578"/>
    </source>
</evidence>
<proteinExistence type="inferred from homology"/>
<dbReference type="GO" id="GO:0006302">
    <property type="term" value="P:double-strand break repair"/>
    <property type="evidence" value="ECO:0007669"/>
    <property type="project" value="TreeGrafter"/>
</dbReference>
<comment type="similarity">
    <text evidence="2 9 10">Belongs to the RecF family.</text>
</comment>
<evidence type="ECO:0000256" key="3">
    <source>
        <dbReference type="ARBA" id="ARBA00020170"/>
    </source>
</evidence>
<evidence type="ECO:0000256" key="1">
    <source>
        <dbReference type="ARBA" id="ARBA00004496"/>
    </source>
</evidence>
<evidence type="ECO:0000256" key="4">
    <source>
        <dbReference type="ARBA" id="ARBA00022490"/>
    </source>
</evidence>
<dbReference type="NCBIfam" id="TIGR00611">
    <property type="entry name" value="recf"/>
    <property type="match status" value="1"/>
</dbReference>
<dbReference type="Gene3D" id="3.40.50.300">
    <property type="entry name" value="P-loop containing nucleotide triphosphate hydrolases"/>
    <property type="match status" value="1"/>
</dbReference>
<evidence type="ECO:0000313" key="12">
    <source>
        <dbReference type="EMBL" id="GAK43850.1"/>
    </source>
</evidence>
<dbReference type="InterPro" id="IPR042174">
    <property type="entry name" value="RecF_2"/>
</dbReference>
<evidence type="ECO:0000256" key="9">
    <source>
        <dbReference type="HAMAP-Rule" id="MF_00365"/>
    </source>
</evidence>
<reference evidence="12 13" key="1">
    <citation type="submission" date="2014-07" db="EMBL/GenBank/DDBJ databases">
        <title>Tepidicaulis marinum gen. nov., sp. nov., a novel marine bacterium denitrifying nitrate to nitrous oxide strictly under microaerobic conditions.</title>
        <authorList>
            <person name="Takeuchi M."/>
            <person name="Yamagishi T."/>
            <person name="Kamagata Y."/>
            <person name="Oshima K."/>
            <person name="Hattori M."/>
            <person name="Katayama T."/>
            <person name="Hanada S."/>
            <person name="Tamaki H."/>
            <person name="Marumo K."/>
            <person name="Maeda H."/>
            <person name="Nedachi M."/>
            <person name="Iwasaki W."/>
            <person name="Suwa Y."/>
            <person name="Sakata S."/>
        </authorList>
    </citation>
    <scope>NUCLEOTIDE SEQUENCE [LARGE SCALE GENOMIC DNA]</scope>
    <source>
        <strain evidence="12 13">MA2</strain>
    </source>
</reference>